<name>A0AAD8BXP8_BIOPF</name>
<feature type="chain" id="PRO_5042248891" evidence="1">
    <location>
        <begin position="21"/>
        <end position="191"/>
    </location>
</feature>
<feature type="signal peptide" evidence="1">
    <location>
        <begin position="1"/>
        <end position="20"/>
    </location>
</feature>
<protein>
    <submittedName>
        <fullName evidence="2">Uncharacterized protein</fullName>
    </submittedName>
</protein>
<evidence type="ECO:0000256" key="1">
    <source>
        <dbReference type="SAM" id="SignalP"/>
    </source>
</evidence>
<organism evidence="2 3">
    <name type="scientific">Biomphalaria pfeifferi</name>
    <name type="common">Bloodfluke planorb</name>
    <name type="synonym">Freshwater snail</name>
    <dbReference type="NCBI Taxonomy" id="112525"/>
    <lineage>
        <taxon>Eukaryota</taxon>
        <taxon>Metazoa</taxon>
        <taxon>Spiralia</taxon>
        <taxon>Lophotrochozoa</taxon>
        <taxon>Mollusca</taxon>
        <taxon>Gastropoda</taxon>
        <taxon>Heterobranchia</taxon>
        <taxon>Euthyneura</taxon>
        <taxon>Panpulmonata</taxon>
        <taxon>Hygrophila</taxon>
        <taxon>Lymnaeoidea</taxon>
        <taxon>Planorbidae</taxon>
        <taxon>Biomphalaria</taxon>
    </lineage>
</organism>
<evidence type="ECO:0000313" key="3">
    <source>
        <dbReference type="Proteomes" id="UP001233172"/>
    </source>
</evidence>
<reference evidence="2" key="1">
    <citation type="journal article" date="2023" name="PLoS Negl. Trop. Dis.">
        <title>A genome sequence for Biomphalaria pfeifferi, the major vector snail for the human-infecting parasite Schistosoma mansoni.</title>
        <authorList>
            <person name="Bu L."/>
            <person name="Lu L."/>
            <person name="Laidemitt M.R."/>
            <person name="Zhang S.M."/>
            <person name="Mutuku M."/>
            <person name="Mkoji G."/>
            <person name="Steinauer M."/>
            <person name="Loker E.S."/>
        </authorList>
    </citation>
    <scope>NUCLEOTIDE SEQUENCE</scope>
    <source>
        <strain evidence="2">KasaAsao</strain>
    </source>
</reference>
<proteinExistence type="predicted"/>
<dbReference type="EMBL" id="JASAOG010000024">
    <property type="protein sequence ID" value="KAK0062581.1"/>
    <property type="molecule type" value="Genomic_DNA"/>
</dbReference>
<dbReference type="AlphaFoldDB" id="A0AAD8BXP8"/>
<keyword evidence="1" id="KW-0732">Signal</keyword>
<gene>
    <name evidence="2" type="ORF">Bpfe_007786</name>
</gene>
<evidence type="ECO:0000313" key="2">
    <source>
        <dbReference type="EMBL" id="KAK0062581.1"/>
    </source>
</evidence>
<sequence>MYQRMFSAALVLGLLGQVVSEEAILASISQQCKSQAISCLYSDTTGTNLILSSKYCEAIKYLTSLTCLVVCTQSEYDRVKNAACGGMSTGEPVVSTVSQSNRVLSTVSGTSPSTGHPGTVDASTVSQSTRVQNTVDVSTVSQSRRVKGSVDVSTVGQLGRGENSAYGASSQIVRFFSLILSSLVFLFTKVQ</sequence>
<dbReference type="Proteomes" id="UP001233172">
    <property type="component" value="Unassembled WGS sequence"/>
</dbReference>
<keyword evidence="3" id="KW-1185">Reference proteome</keyword>
<comment type="caution">
    <text evidence="2">The sequence shown here is derived from an EMBL/GenBank/DDBJ whole genome shotgun (WGS) entry which is preliminary data.</text>
</comment>
<reference evidence="2" key="2">
    <citation type="submission" date="2023-04" db="EMBL/GenBank/DDBJ databases">
        <authorList>
            <person name="Bu L."/>
            <person name="Lu L."/>
            <person name="Laidemitt M.R."/>
            <person name="Zhang S.M."/>
            <person name="Mutuku M."/>
            <person name="Mkoji G."/>
            <person name="Steinauer M."/>
            <person name="Loker E.S."/>
        </authorList>
    </citation>
    <scope>NUCLEOTIDE SEQUENCE</scope>
    <source>
        <strain evidence="2">KasaAsao</strain>
        <tissue evidence="2">Whole Snail</tissue>
    </source>
</reference>
<accession>A0AAD8BXP8</accession>